<evidence type="ECO:0000256" key="4">
    <source>
        <dbReference type="ARBA" id="ARBA00023136"/>
    </source>
</evidence>
<name>A0ABP0FRK8_CLALP</name>
<evidence type="ECO:0000256" key="1">
    <source>
        <dbReference type="ARBA" id="ARBA00004141"/>
    </source>
</evidence>
<dbReference type="PANTHER" id="PTHR13439">
    <property type="entry name" value="CT120 PROTEIN"/>
    <property type="match status" value="1"/>
</dbReference>
<feature type="transmembrane region" description="Helical" evidence="5">
    <location>
        <begin position="174"/>
        <end position="194"/>
    </location>
</feature>
<evidence type="ECO:0000256" key="2">
    <source>
        <dbReference type="ARBA" id="ARBA00022692"/>
    </source>
</evidence>
<feature type="domain" description="TLC" evidence="6">
    <location>
        <begin position="45"/>
        <end position="235"/>
    </location>
</feature>
<keyword evidence="2 5" id="KW-0812">Transmembrane</keyword>
<comment type="subcellular location">
    <subcellularLocation>
        <location evidence="1">Membrane</location>
        <topology evidence="1">Multi-pass membrane protein</topology>
    </subcellularLocation>
</comment>
<protein>
    <recommendedName>
        <fullName evidence="6">TLC domain-containing protein</fullName>
    </recommendedName>
</protein>
<keyword evidence="3 5" id="KW-1133">Transmembrane helix</keyword>
<proteinExistence type="predicted"/>
<feature type="transmembrane region" description="Helical" evidence="5">
    <location>
        <begin position="136"/>
        <end position="153"/>
    </location>
</feature>
<dbReference type="EMBL" id="CAWYQH010000090">
    <property type="protein sequence ID" value="CAK8682241.1"/>
    <property type="molecule type" value="Genomic_DNA"/>
</dbReference>
<dbReference type="Pfam" id="PF03798">
    <property type="entry name" value="TRAM_LAG1_CLN8"/>
    <property type="match status" value="1"/>
</dbReference>
<evidence type="ECO:0000313" key="8">
    <source>
        <dbReference type="EMBL" id="CAK8682252.1"/>
    </source>
</evidence>
<comment type="caution">
    <text evidence="8">The sequence shown here is derived from an EMBL/GenBank/DDBJ whole genome shotgun (WGS) entry which is preliminary data.</text>
</comment>
<dbReference type="PANTHER" id="PTHR13439:SF0">
    <property type="entry name" value="TOPOISOMERASE I DAMAGE AFFECTED PROTEIN 4"/>
    <property type="match status" value="1"/>
</dbReference>
<dbReference type="Proteomes" id="UP001642483">
    <property type="component" value="Unassembled WGS sequence"/>
</dbReference>
<organism evidence="8 9">
    <name type="scientific">Clavelina lepadiformis</name>
    <name type="common">Light-bulb sea squirt</name>
    <name type="synonym">Ascidia lepadiformis</name>
    <dbReference type="NCBI Taxonomy" id="159417"/>
    <lineage>
        <taxon>Eukaryota</taxon>
        <taxon>Metazoa</taxon>
        <taxon>Chordata</taxon>
        <taxon>Tunicata</taxon>
        <taxon>Ascidiacea</taxon>
        <taxon>Aplousobranchia</taxon>
        <taxon>Clavelinidae</taxon>
        <taxon>Clavelina</taxon>
    </lineage>
</organism>
<reference evidence="8 9" key="1">
    <citation type="submission" date="2024-02" db="EMBL/GenBank/DDBJ databases">
        <authorList>
            <person name="Daric V."/>
            <person name="Darras S."/>
        </authorList>
    </citation>
    <scope>NUCLEOTIDE SEQUENCE [LARGE SCALE GENOMIC DNA]</scope>
</reference>
<dbReference type="EMBL" id="CAWYQH010000090">
    <property type="protein sequence ID" value="CAK8682252.1"/>
    <property type="molecule type" value="Genomic_DNA"/>
</dbReference>
<evidence type="ECO:0000313" key="9">
    <source>
        <dbReference type="Proteomes" id="UP001642483"/>
    </source>
</evidence>
<evidence type="ECO:0000313" key="7">
    <source>
        <dbReference type="EMBL" id="CAK8682241.1"/>
    </source>
</evidence>
<dbReference type="InterPro" id="IPR006634">
    <property type="entry name" value="TLC-dom"/>
</dbReference>
<feature type="transmembrane region" description="Helical" evidence="5">
    <location>
        <begin position="79"/>
        <end position="101"/>
    </location>
</feature>
<keyword evidence="4 5" id="KW-0472">Membrane</keyword>
<feature type="transmembrane region" description="Helical" evidence="5">
    <location>
        <begin position="113"/>
        <end position="130"/>
    </location>
</feature>
<feature type="transmembrane region" description="Helical" evidence="5">
    <location>
        <begin position="45"/>
        <end position="67"/>
    </location>
</feature>
<sequence>MSFMFLHIPVCLAGNVLIATHLGSEVCKLTFSKFKKLTKDEENEFKIEAASIMYAVVPWVLSIYLVIFDDAIRDNKLEGYSFGAQWNVAFVMGHSFADVLLRYKWSVGRHPSVFIYHICGIGVTGLVALVDDTMFYLASWRLYTALPSPLFLYRVMVRLLELDGTTVGVKLRRIFFGIDICCRICLTPVYYLFYSSILEAVSEPDQVSIAIFVCWLVSALTIDLINVYWFVRIFKTQLT</sequence>
<dbReference type="InterPro" id="IPR050846">
    <property type="entry name" value="TLCD"/>
</dbReference>
<keyword evidence="9" id="KW-1185">Reference proteome</keyword>
<evidence type="ECO:0000256" key="3">
    <source>
        <dbReference type="ARBA" id="ARBA00022989"/>
    </source>
</evidence>
<feature type="transmembrane region" description="Helical" evidence="5">
    <location>
        <begin position="6"/>
        <end position="24"/>
    </location>
</feature>
<accession>A0ABP0FRK8</accession>
<evidence type="ECO:0000256" key="5">
    <source>
        <dbReference type="SAM" id="Phobius"/>
    </source>
</evidence>
<gene>
    <name evidence="7" type="ORF">CVLEPA_LOCUS12923</name>
    <name evidence="8" type="ORF">CVLEPA_LOCUS12934</name>
</gene>
<evidence type="ECO:0000259" key="6">
    <source>
        <dbReference type="Pfam" id="PF03798"/>
    </source>
</evidence>
<feature type="transmembrane region" description="Helical" evidence="5">
    <location>
        <begin position="206"/>
        <end position="231"/>
    </location>
</feature>